<dbReference type="InterPro" id="IPR008979">
    <property type="entry name" value="Galactose-bd-like_sf"/>
</dbReference>
<organism evidence="5 6">
    <name type="scientific">Runella slithyformis (strain ATCC 29530 / DSM 19594 / LMG 11500 / NCIMB 11436 / LSU 4)</name>
    <dbReference type="NCBI Taxonomy" id="761193"/>
    <lineage>
        <taxon>Bacteria</taxon>
        <taxon>Pseudomonadati</taxon>
        <taxon>Bacteroidota</taxon>
        <taxon>Cytophagia</taxon>
        <taxon>Cytophagales</taxon>
        <taxon>Spirosomataceae</taxon>
        <taxon>Runella</taxon>
    </lineage>
</organism>
<accession>A0A7U3ZG20</accession>
<feature type="domain" description="Fibronectin type-III" evidence="4">
    <location>
        <begin position="629"/>
        <end position="714"/>
    </location>
</feature>
<proteinExistence type="predicted"/>
<dbReference type="Pfam" id="PF00150">
    <property type="entry name" value="Cellulase"/>
    <property type="match status" value="1"/>
</dbReference>
<dbReference type="Gene3D" id="2.60.120.260">
    <property type="entry name" value="Galactose-binding domain-like"/>
    <property type="match status" value="1"/>
</dbReference>
<dbReference type="InterPro" id="IPR036116">
    <property type="entry name" value="FN3_sf"/>
</dbReference>
<sequence length="1230" mass="130847">MKNVLHSTSTQWILPLRLLYLICLSHAGFSQSAPLATDRARITVNSIPDYYGGPNLNVLRTDAGTPLRAGTAWIWEKGSQEEPAAYYASMRQKGLNAVRMILFDTWEVEAYQPSAQFTPTDWNDPVYRTRQLARMERSVNYASANGLYVIINSHNKIPEYNETYANALWTYVAPYFANRTHVIYEASNEPMPGIGINGNMDMGAAGATASPRLQALKRTFNIMRAGAPNTHIMVLTPNGISDYGFGTGMGNLAASFAQLPGSVDWTKTSVAYHLYHNDGAAAVSVNAANLRNLHSRYPGWPSENNFPASVSNATLGITDSFRSPQFDNDVYVNQTCERLGLGWSMWNINGQVELDRNWPVMYADAVAKGWNWIPDPTTPDTQAPTVPTALVATNITANSLTLSWTASTDNIAVTNYEVFKNGVSIGMTATSAPSFNVVGLVCASNVSFTVKARDAAGNASAAGTALNVTTGNCPTNFVAEAETNFTTVADVGSNCTVGPSNYAATTASNGLAVGLCDIGDEIKIAVNVFVSGNYDIQVRVRSGWTGSPMHFITNNKYEYRLNDVLRTFTYVQGSVTSVIDVDSYYGTVKLSGMPLTAGIHYLRVKALENWGKVDYVQVNLLSDTQAPSVPTGLTASAITGSGFTISWAASTDNVAVTEYEVVRNGVSLATTSTTSYNVTGLSCGTNSDMTVRARDAAGNWSSVSNALNVSTSSLPNAGSISGTTTLCQGATTTLTSNGVTGGSWTGSNAAVATVNASGLVSGVSAGTATITYSVSANGCSSNTTSTVTVNALPNAGTLSGTSTLTTGTTATLTSNGLSGGTWSSNNANVATINASGVVSGVSAGTATITYTVMSNGCTRSASRSLTVTAPIITTTIVVRARSVGNAGASFRVEIMNGSAATGGTILQNSTTFTNLSTTFANYTFTATGTVNPNQIRVRYLNDMTPYDFEADYMTVNGTTYQTEAASTYSVGFWNSENGCNNAGFLTNSLIHCDGYFHFLATPTTTPIIVRARSVNNPGASFRVEIMNGSAPTGGTVLQSSGNFTNLPTTFANYTFNATGIINPNQIRVRYINDMAPYDFEADYMTVNGTTYQTEAASTYSVGFWNVANGCNNAGFLTNSLIHCDGYFHFLANSSARLSAESLETEPVTTFGVYPNPAKDLLNVTLYSTTDRQVKMKLIGINGAVLRIFPEQIKSGKNTISVPIHQLNEGPFIISAEYDNRRYTAKFSVIR</sequence>
<dbReference type="AlphaFoldDB" id="A0A7U3ZG20"/>
<dbReference type="InterPro" id="IPR003961">
    <property type="entry name" value="FN3_dom"/>
</dbReference>
<dbReference type="Pfam" id="PF18962">
    <property type="entry name" value="Por_Secre_tail"/>
    <property type="match status" value="1"/>
</dbReference>
<keyword evidence="1" id="KW-0378">Hydrolase</keyword>
<keyword evidence="3" id="KW-0732">Signal</keyword>
<feature type="domain" description="Fibronectin type-III" evidence="4">
    <location>
        <begin position="386"/>
        <end position="473"/>
    </location>
</feature>
<dbReference type="GO" id="GO:0004553">
    <property type="term" value="F:hydrolase activity, hydrolyzing O-glycosyl compounds"/>
    <property type="evidence" value="ECO:0007669"/>
    <property type="project" value="InterPro"/>
</dbReference>
<dbReference type="SMART" id="SM00060">
    <property type="entry name" value="FN3"/>
    <property type="match status" value="2"/>
</dbReference>
<dbReference type="Gene3D" id="2.60.40.10">
    <property type="entry name" value="Immunoglobulins"/>
    <property type="match status" value="2"/>
</dbReference>
<feature type="signal peptide" evidence="3">
    <location>
        <begin position="1"/>
        <end position="27"/>
    </location>
</feature>
<keyword evidence="6" id="KW-1185">Reference proteome</keyword>
<evidence type="ECO:0000259" key="4">
    <source>
        <dbReference type="PROSITE" id="PS50853"/>
    </source>
</evidence>
<dbReference type="Gene3D" id="3.20.20.80">
    <property type="entry name" value="Glycosidases"/>
    <property type="match status" value="1"/>
</dbReference>
<dbReference type="Gene3D" id="2.60.60.40">
    <property type="match status" value="2"/>
</dbReference>
<dbReference type="SUPFAM" id="SSF51445">
    <property type="entry name" value="(Trans)glycosidases"/>
    <property type="match status" value="1"/>
</dbReference>
<dbReference type="RefSeq" id="WP_013925889.1">
    <property type="nucleotide sequence ID" value="NC_015703.1"/>
</dbReference>
<gene>
    <name evidence="5" type="ordered locus">Runsl_0106</name>
</gene>
<protein>
    <submittedName>
        <fullName evidence="5">Fibronectin type III domain protein</fullName>
    </submittedName>
</protein>
<dbReference type="InterPro" id="IPR013783">
    <property type="entry name" value="Ig-like_fold"/>
</dbReference>
<evidence type="ECO:0000313" key="5">
    <source>
        <dbReference type="EMBL" id="AEI46564.1"/>
    </source>
</evidence>
<dbReference type="InterPro" id="IPR026444">
    <property type="entry name" value="Secre_tail"/>
</dbReference>
<dbReference type="SUPFAM" id="SSF49265">
    <property type="entry name" value="Fibronectin type III"/>
    <property type="match status" value="1"/>
</dbReference>
<reference evidence="6" key="1">
    <citation type="submission" date="2011-06" db="EMBL/GenBank/DDBJ databases">
        <title>The complete genome of chromosome of Runella slithyformis DSM 19594.</title>
        <authorList>
            <consortium name="US DOE Joint Genome Institute (JGI-PGF)"/>
            <person name="Lucas S."/>
            <person name="Han J."/>
            <person name="Lapidus A."/>
            <person name="Bruce D."/>
            <person name="Goodwin L."/>
            <person name="Pitluck S."/>
            <person name="Peters L."/>
            <person name="Kyrpides N."/>
            <person name="Mavromatis K."/>
            <person name="Ivanova N."/>
            <person name="Ovchinnikova G."/>
            <person name="Zhang X."/>
            <person name="Misra M."/>
            <person name="Detter J.C."/>
            <person name="Tapia R."/>
            <person name="Han C."/>
            <person name="Land M."/>
            <person name="Hauser L."/>
            <person name="Markowitz V."/>
            <person name="Cheng J.-F."/>
            <person name="Hugenholtz P."/>
            <person name="Woyke T."/>
            <person name="Wu D."/>
            <person name="Tindall B."/>
            <person name="Faehrich R."/>
            <person name="Brambilla E."/>
            <person name="Klenk H.-P."/>
            <person name="Eisen J.A."/>
        </authorList>
    </citation>
    <scope>NUCLEOTIDE SEQUENCE [LARGE SCALE GENOMIC DNA]</scope>
    <source>
        <strain evidence="6">ATCC 29530 / DSM 19594 / LMG 11500 / NCIMB 11436 / LSU 4</strain>
    </source>
</reference>
<dbReference type="InterPro" id="IPR031768">
    <property type="entry name" value="CBM60_xylan-bd"/>
</dbReference>
<dbReference type="CDD" id="cd00063">
    <property type="entry name" value="FN3"/>
    <property type="match status" value="2"/>
</dbReference>
<dbReference type="SUPFAM" id="SSF49373">
    <property type="entry name" value="Invasin/intimin cell-adhesion fragments"/>
    <property type="match status" value="2"/>
</dbReference>
<dbReference type="InterPro" id="IPR001547">
    <property type="entry name" value="Glyco_hydro_5"/>
</dbReference>
<evidence type="ECO:0000256" key="1">
    <source>
        <dbReference type="ARBA" id="ARBA00022801"/>
    </source>
</evidence>
<dbReference type="PROSITE" id="PS50853">
    <property type="entry name" value="FN3"/>
    <property type="match status" value="2"/>
</dbReference>
<dbReference type="KEGG" id="rsi:Runsl_0106"/>
<dbReference type="Pfam" id="PF16841">
    <property type="entry name" value="CBM60"/>
    <property type="match status" value="1"/>
</dbReference>
<keyword evidence="2" id="KW-0326">Glycosidase</keyword>
<name>A0A7U3ZG20_RUNSL</name>
<evidence type="ECO:0000256" key="2">
    <source>
        <dbReference type="ARBA" id="ARBA00023295"/>
    </source>
</evidence>
<dbReference type="SMART" id="SM00635">
    <property type="entry name" value="BID_2"/>
    <property type="match status" value="2"/>
</dbReference>
<dbReference type="Proteomes" id="UP000000493">
    <property type="component" value="Chromosome"/>
</dbReference>
<feature type="chain" id="PRO_5030516061" evidence="3">
    <location>
        <begin position="28"/>
        <end position="1230"/>
    </location>
</feature>
<dbReference type="SUPFAM" id="SSF49785">
    <property type="entry name" value="Galactose-binding domain-like"/>
    <property type="match status" value="1"/>
</dbReference>
<dbReference type="InterPro" id="IPR017853">
    <property type="entry name" value="GH"/>
</dbReference>
<reference evidence="5 6" key="2">
    <citation type="journal article" date="2012" name="Stand. Genomic Sci.">
        <title>Complete genome sequence of the aquatic bacterium Runella slithyformis type strain (LSU 4(T)).</title>
        <authorList>
            <person name="Copeland A."/>
            <person name="Zhang X."/>
            <person name="Misra M."/>
            <person name="Lapidus A."/>
            <person name="Nolan M."/>
            <person name="Lucas S."/>
            <person name="Deshpande S."/>
            <person name="Cheng J.F."/>
            <person name="Tapia R."/>
            <person name="Goodwin L.A."/>
            <person name="Pitluck S."/>
            <person name="Liolios K."/>
            <person name="Pagani I."/>
            <person name="Ivanova N."/>
            <person name="Mikhailova N."/>
            <person name="Pati A."/>
            <person name="Chen A."/>
            <person name="Palaniappan K."/>
            <person name="Land M."/>
            <person name="Hauser L."/>
            <person name="Pan C."/>
            <person name="Jeffries C.D."/>
            <person name="Detter J.C."/>
            <person name="Brambilla E.M."/>
            <person name="Rohde M."/>
            <person name="Djao O.D."/>
            <person name="Goker M."/>
            <person name="Sikorski J."/>
            <person name="Tindall B.J."/>
            <person name="Woyke T."/>
            <person name="Bristow J."/>
            <person name="Eisen J.A."/>
            <person name="Markowitz V."/>
            <person name="Hugenholtz P."/>
            <person name="Kyrpides N.C."/>
            <person name="Klenk H.P."/>
            <person name="Mavromatis K."/>
        </authorList>
    </citation>
    <scope>NUCLEOTIDE SEQUENCE [LARGE SCALE GENOMIC DNA]</scope>
    <source>
        <strain evidence="6">ATCC 29530 / DSM 19594 / LMG 11500 / NCIMB 11436 / LSU 4</strain>
    </source>
</reference>
<dbReference type="Pfam" id="PF00041">
    <property type="entry name" value="fn3"/>
    <property type="match status" value="2"/>
</dbReference>
<evidence type="ECO:0000256" key="3">
    <source>
        <dbReference type="SAM" id="SignalP"/>
    </source>
</evidence>
<dbReference type="InterPro" id="IPR008964">
    <property type="entry name" value="Invasin/intimin_cell_adhesion"/>
</dbReference>
<dbReference type="GO" id="GO:0000272">
    <property type="term" value="P:polysaccharide catabolic process"/>
    <property type="evidence" value="ECO:0007669"/>
    <property type="project" value="InterPro"/>
</dbReference>
<dbReference type="InterPro" id="IPR003343">
    <property type="entry name" value="Big_2"/>
</dbReference>
<dbReference type="Gene3D" id="2.60.40.1080">
    <property type="match status" value="2"/>
</dbReference>
<dbReference type="EMBL" id="CP002859">
    <property type="protein sequence ID" value="AEI46564.1"/>
    <property type="molecule type" value="Genomic_DNA"/>
</dbReference>
<evidence type="ECO:0000313" key="6">
    <source>
        <dbReference type="Proteomes" id="UP000000493"/>
    </source>
</evidence>